<evidence type="ECO:0000313" key="3">
    <source>
        <dbReference type="Proteomes" id="UP000288805"/>
    </source>
</evidence>
<gene>
    <name evidence="2" type="primary">GIP_382</name>
    <name evidence="2" type="ORF">CK203_062879</name>
</gene>
<sequence length="256" mass="29303">MCWKLNGKSQPGNKGFNSSENKANQAARSTQAYQTAIVEDSQDNFLNKEDVERLKKLLLQLKDPTTRQHVVGYYLYLQLHYKDKFSNVDEVRKGLYECMDKMLDYQECLKATIRLDSYDQAMGKGKGLNLTLIHEDEELVEVRGFDSGSFPTIDTLDEDDDDIGEDLKVKVQDPIGLYYDNIAAMSIAHNPIHHDRTKHVEINKHFIEEKLDSGLICTPYILTTKQPVDVSTKELVGTISHKFLEKLRRQNIFASA</sequence>
<dbReference type="AlphaFoldDB" id="A0A438FQV0"/>
<evidence type="ECO:0000256" key="1">
    <source>
        <dbReference type="SAM" id="MobiDB-lite"/>
    </source>
</evidence>
<dbReference type="CDD" id="cd09272">
    <property type="entry name" value="RNase_HI_RT_Ty1"/>
    <property type="match status" value="1"/>
</dbReference>
<evidence type="ECO:0000313" key="2">
    <source>
        <dbReference type="EMBL" id="RVW62340.1"/>
    </source>
</evidence>
<feature type="region of interest" description="Disordered" evidence="1">
    <location>
        <begin position="1"/>
        <end position="25"/>
    </location>
</feature>
<reference evidence="2 3" key="1">
    <citation type="journal article" date="2018" name="PLoS Genet.">
        <title>Population sequencing reveals clonal diversity and ancestral inbreeding in the grapevine cultivar Chardonnay.</title>
        <authorList>
            <person name="Roach M.J."/>
            <person name="Johnson D.L."/>
            <person name="Bohlmann J."/>
            <person name="van Vuuren H.J."/>
            <person name="Jones S.J."/>
            <person name="Pretorius I.S."/>
            <person name="Schmidt S.A."/>
            <person name="Borneman A.R."/>
        </authorList>
    </citation>
    <scope>NUCLEOTIDE SEQUENCE [LARGE SCALE GENOMIC DNA]</scope>
    <source>
        <strain evidence="3">cv. Chardonnay</strain>
        <tissue evidence="2">Leaf</tissue>
    </source>
</reference>
<feature type="compositionally biased region" description="Polar residues" evidence="1">
    <location>
        <begin position="7"/>
        <end position="25"/>
    </location>
</feature>
<proteinExistence type="predicted"/>
<protein>
    <submittedName>
        <fullName evidence="2">Copia protein</fullName>
    </submittedName>
</protein>
<dbReference type="Proteomes" id="UP000288805">
    <property type="component" value="Unassembled WGS sequence"/>
</dbReference>
<dbReference type="EMBL" id="QGNW01000776">
    <property type="protein sequence ID" value="RVW62340.1"/>
    <property type="molecule type" value="Genomic_DNA"/>
</dbReference>
<comment type="caution">
    <text evidence="2">The sequence shown here is derived from an EMBL/GenBank/DDBJ whole genome shotgun (WGS) entry which is preliminary data.</text>
</comment>
<organism evidence="2 3">
    <name type="scientific">Vitis vinifera</name>
    <name type="common">Grape</name>
    <dbReference type="NCBI Taxonomy" id="29760"/>
    <lineage>
        <taxon>Eukaryota</taxon>
        <taxon>Viridiplantae</taxon>
        <taxon>Streptophyta</taxon>
        <taxon>Embryophyta</taxon>
        <taxon>Tracheophyta</taxon>
        <taxon>Spermatophyta</taxon>
        <taxon>Magnoliopsida</taxon>
        <taxon>eudicotyledons</taxon>
        <taxon>Gunneridae</taxon>
        <taxon>Pentapetalae</taxon>
        <taxon>rosids</taxon>
        <taxon>Vitales</taxon>
        <taxon>Vitaceae</taxon>
        <taxon>Viteae</taxon>
        <taxon>Vitis</taxon>
    </lineage>
</organism>
<name>A0A438FQV0_VITVI</name>
<accession>A0A438FQV0</accession>